<evidence type="ECO:0000313" key="2">
    <source>
        <dbReference type="Proteomes" id="UP001303046"/>
    </source>
</evidence>
<accession>A0ABR1BMY3</accession>
<keyword evidence="2" id="KW-1185">Reference proteome</keyword>
<sequence length="108" mass="11705">MPLCLTFIDLKKAFDPVVTEAVMKALDNQGVPTQNIKGANPLGYKNIKDVVKKIMNTLLCAHLFNTSVLPALTYASETWAFGKQEENAVGVIKRSVGRVIAGVSASRK</sequence>
<dbReference type="Proteomes" id="UP001303046">
    <property type="component" value="Unassembled WGS sequence"/>
</dbReference>
<gene>
    <name evidence="1" type="primary">Necator_chrI.g1578</name>
    <name evidence="1" type="ORF">RB195_005452</name>
</gene>
<organism evidence="1 2">
    <name type="scientific">Necator americanus</name>
    <name type="common">Human hookworm</name>
    <dbReference type="NCBI Taxonomy" id="51031"/>
    <lineage>
        <taxon>Eukaryota</taxon>
        <taxon>Metazoa</taxon>
        <taxon>Ecdysozoa</taxon>
        <taxon>Nematoda</taxon>
        <taxon>Chromadorea</taxon>
        <taxon>Rhabditida</taxon>
        <taxon>Rhabditina</taxon>
        <taxon>Rhabditomorpha</taxon>
        <taxon>Strongyloidea</taxon>
        <taxon>Ancylostomatidae</taxon>
        <taxon>Bunostominae</taxon>
        <taxon>Necator</taxon>
    </lineage>
</organism>
<dbReference type="EMBL" id="JAVFWL010000001">
    <property type="protein sequence ID" value="KAK6727779.1"/>
    <property type="molecule type" value="Genomic_DNA"/>
</dbReference>
<protein>
    <recommendedName>
        <fullName evidence="3">Reverse transcriptase domain-containing protein</fullName>
    </recommendedName>
</protein>
<comment type="caution">
    <text evidence="1">The sequence shown here is derived from an EMBL/GenBank/DDBJ whole genome shotgun (WGS) entry which is preliminary data.</text>
</comment>
<evidence type="ECO:0008006" key="3">
    <source>
        <dbReference type="Google" id="ProtNLM"/>
    </source>
</evidence>
<proteinExistence type="predicted"/>
<evidence type="ECO:0000313" key="1">
    <source>
        <dbReference type="EMBL" id="KAK6727779.1"/>
    </source>
</evidence>
<reference evidence="1 2" key="1">
    <citation type="submission" date="2023-08" db="EMBL/GenBank/DDBJ databases">
        <title>A Necator americanus chromosomal reference genome.</title>
        <authorList>
            <person name="Ilik V."/>
            <person name="Petrzelkova K.J."/>
            <person name="Pardy F."/>
            <person name="Fuh T."/>
            <person name="Niatou-Singa F.S."/>
            <person name="Gouil Q."/>
            <person name="Baker L."/>
            <person name="Ritchie M.E."/>
            <person name="Jex A.R."/>
            <person name="Gazzola D."/>
            <person name="Li H."/>
            <person name="Toshio Fujiwara R."/>
            <person name="Zhan B."/>
            <person name="Aroian R.V."/>
            <person name="Pafco B."/>
            <person name="Schwarz E.M."/>
        </authorList>
    </citation>
    <scope>NUCLEOTIDE SEQUENCE [LARGE SCALE GENOMIC DNA]</scope>
    <source>
        <strain evidence="1 2">Aroian</strain>
        <tissue evidence="1">Whole animal</tissue>
    </source>
</reference>
<name>A0ABR1BMY3_NECAM</name>